<dbReference type="EMBL" id="GG663738">
    <property type="protein sequence ID" value="EEH57688.1"/>
    <property type="molecule type" value="Genomic_DNA"/>
</dbReference>
<dbReference type="InterPro" id="IPR044682">
    <property type="entry name" value="VDE"/>
</dbReference>
<sequence length="539" mass="59014">MATARAAASARTAAHASATPRRGTSKRPERASPPRRLARCRAAVEGAVLSPTIDSPPTVSERKCRLVAIVPPASAGASFLPYPPGLKGTAYDKGVGPDWIEVMRHMATRLTWVDVGFQMDVFPSDAPASEISASAATADVFVAIGIKDVETAATLVDVLTTVPTGAALGCEGTSLDAQSRVVFQPVTDLRAMQAKLLPWGRAAKDLRLMEQVSGLFDRKNHLDLLFLHLLLIDASGARVPAVDINQDLNVGNVFCIAKNCNKQLLACYQNDRCKLSLDCIDACGLNDQVCTYTCIRSYQNVEFEKLARCMLHSHNCLGNDAIRPELPEVLPMTTFRGEPLTHDAAEAIMQGWYGDGPNMKPYSWLAVAGQNPAYDHFPCQYQIWYRGKARGSFWYNPVFKVQTLDGKEVWRRSDYRCKRGDVPGTFYFSFMDNGVTSLEYWRIVDAADDLEWSLYYYAGAAKVAGQSYIGAVLATKDGKWPDVKHLPRIEKSLWEGCGVKLWEMCEVDNCDCGGAPLDPYHAPVMMPSLIGAGAGEGAR</sequence>
<dbReference type="GO" id="GO:0046422">
    <property type="term" value="F:violaxanthin de-epoxidase activity"/>
    <property type="evidence" value="ECO:0007669"/>
    <property type="project" value="InterPro"/>
</dbReference>
<evidence type="ECO:0000313" key="4">
    <source>
        <dbReference type="Proteomes" id="UP000001876"/>
    </source>
</evidence>
<dbReference type="KEGG" id="mpp:MICPUCDRAFT_57254"/>
<dbReference type="PANTHER" id="PTHR33970">
    <property type="entry name" value="VIOLAXANTHIN DE-EPOXIDASE, CHLOROPLASTIC-RELATED"/>
    <property type="match status" value="1"/>
</dbReference>
<dbReference type="GO" id="GO:0010028">
    <property type="term" value="P:xanthophyll cycle"/>
    <property type="evidence" value="ECO:0007669"/>
    <property type="project" value="InterPro"/>
</dbReference>
<reference evidence="3 4" key="1">
    <citation type="journal article" date="2009" name="Science">
        <title>Green evolution and dynamic adaptations revealed by genomes of the marine picoeukaryotes Micromonas.</title>
        <authorList>
            <person name="Worden A.Z."/>
            <person name="Lee J.H."/>
            <person name="Mock T."/>
            <person name="Rouze P."/>
            <person name="Simmons M.P."/>
            <person name="Aerts A.L."/>
            <person name="Allen A.E."/>
            <person name="Cuvelier M.L."/>
            <person name="Derelle E."/>
            <person name="Everett M.V."/>
            <person name="Foulon E."/>
            <person name="Grimwood J."/>
            <person name="Gundlach H."/>
            <person name="Henrissat B."/>
            <person name="Napoli C."/>
            <person name="McDonald S.M."/>
            <person name="Parker M.S."/>
            <person name="Rombauts S."/>
            <person name="Salamov A."/>
            <person name="Von Dassow P."/>
            <person name="Badger J.H."/>
            <person name="Coutinho P.M."/>
            <person name="Demir E."/>
            <person name="Dubchak I."/>
            <person name="Gentemann C."/>
            <person name="Eikrem W."/>
            <person name="Gready J.E."/>
            <person name="John U."/>
            <person name="Lanier W."/>
            <person name="Lindquist E.A."/>
            <person name="Lucas S."/>
            <person name="Mayer K.F."/>
            <person name="Moreau H."/>
            <person name="Not F."/>
            <person name="Otillar R."/>
            <person name="Panaud O."/>
            <person name="Pangilinan J."/>
            <person name="Paulsen I."/>
            <person name="Piegu B."/>
            <person name="Poliakov A."/>
            <person name="Robbens S."/>
            <person name="Schmutz J."/>
            <person name="Toulza E."/>
            <person name="Wyss T."/>
            <person name="Zelensky A."/>
            <person name="Zhou K."/>
            <person name="Armbrust E.V."/>
            <person name="Bhattacharya D."/>
            <person name="Goodenough U.W."/>
            <person name="Van de Peer Y."/>
            <person name="Grigoriev I.V."/>
        </authorList>
    </citation>
    <scope>NUCLEOTIDE SEQUENCE [LARGE SCALE GENOMIC DNA]</scope>
    <source>
        <strain evidence="3 4">CCMP1545</strain>
    </source>
</reference>
<dbReference type="PANTHER" id="PTHR33970:SF2">
    <property type="entry name" value="OS01G0716400 PROTEIN"/>
    <property type="match status" value="1"/>
</dbReference>
<evidence type="ECO:0000256" key="1">
    <source>
        <dbReference type="SAM" id="MobiDB-lite"/>
    </source>
</evidence>
<feature type="domain" description="VDE lipocalin" evidence="2">
    <location>
        <begin position="254"/>
        <end position="509"/>
    </location>
</feature>
<protein>
    <submittedName>
        <fullName evidence="3">Violaxanthin de-epoxidase</fullName>
    </submittedName>
</protein>
<feature type="region of interest" description="Disordered" evidence="1">
    <location>
        <begin position="1"/>
        <end position="37"/>
    </location>
</feature>
<gene>
    <name evidence="3" type="ORF">MICPUCDRAFT_57254</name>
</gene>
<dbReference type="STRING" id="564608.C1MQD8"/>
<dbReference type="OMA" id="LWEMCEV"/>
<evidence type="ECO:0000259" key="2">
    <source>
        <dbReference type="Pfam" id="PF07137"/>
    </source>
</evidence>
<name>C1MQD8_MICPC</name>
<accession>C1MQD8</accession>
<organism evidence="4">
    <name type="scientific">Micromonas pusilla (strain CCMP1545)</name>
    <name type="common">Picoplanktonic green alga</name>
    <dbReference type="NCBI Taxonomy" id="564608"/>
    <lineage>
        <taxon>Eukaryota</taxon>
        <taxon>Viridiplantae</taxon>
        <taxon>Chlorophyta</taxon>
        <taxon>Mamiellophyceae</taxon>
        <taxon>Mamiellales</taxon>
        <taxon>Mamiellaceae</taxon>
        <taxon>Micromonas</taxon>
    </lineage>
</organism>
<dbReference type="Gene3D" id="2.40.128.20">
    <property type="match status" value="1"/>
</dbReference>
<evidence type="ECO:0000313" key="3">
    <source>
        <dbReference type="EMBL" id="EEH57688.1"/>
    </source>
</evidence>
<dbReference type="InterPro" id="IPR010788">
    <property type="entry name" value="VDE_dom"/>
</dbReference>
<dbReference type="InterPro" id="IPR012674">
    <property type="entry name" value="Calycin"/>
</dbReference>
<feature type="compositionally biased region" description="Low complexity" evidence="1">
    <location>
        <begin position="1"/>
        <end position="19"/>
    </location>
</feature>
<dbReference type="AlphaFoldDB" id="C1MQD8"/>
<dbReference type="Pfam" id="PF07137">
    <property type="entry name" value="VDE"/>
    <property type="match status" value="1"/>
</dbReference>
<keyword evidence="4" id="KW-1185">Reference proteome</keyword>
<dbReference type="GeneID" id="9683551"/>
<dbReference type="OrthoDB" id="420426at2759"/>
<dbReference type="Proteomes" id="UP000001876">
    <property type="component" value="Unassembled WGS sequence"/>
</dbReference>
<dbReference type="eggNOG" id="ENOG502QUXT">
    <property type="taxonomic scope" value="Eukaryota"/>
</dbReference>
<dbReference type="RefSeq" id="XP_003057737.1">
    <property type="nucleotide sequence ID" value="XM_003057691.1"/>
</dbReference>
<proteinExistence type="predicted"/>